<dbReference type="OrthoDB" id="2789670at2759"/>
<evidence type="ECO:0000256" key="15">
    <source>
        <dbReference type="SAM" id="Phobius"/>
    </source>
</evidence>
<keyword evidence="11 14" id="KW-0503">Monooxygenase</keyword>
<evidence type="ECO:0000256" key="13">
    <source>
        <dbReference type="PIRSR" id="PIRSR602401-1"/>
    </source>
</evidence>
<dbReference type="PRINTS" id="PR00385">
    <property type="entry name" value="P450"/>
</dbReference>
<dbReference type="GO" id="GO:0006082">
    <property type="term" value="P:organic acid metabolic process"/>
    <property type="evidence" value="ECO:0007669"/>
    <property type="project" value="TreeGrafter"/>
</dbReference>
<dbReference type="InterPro" id="IPR002401">
    <property type="entry name" value="Cyt_P450_E_grp-I"/>
</dbReference>
<evidence type="ECO:0008006" key="18">
    <source>
        <dbReference type="Google" id="ProtNLM"/>
    </source>
</evidence>
<evidence type="ECO:0000256" key="3">
    <source>
        <dbReference type="ARBA" id="ARBA00004406"/>
    </source>
</evidence>
<dbReference type="GO" id="GO:0005506">
    <property type="term" value="F:iron ion binding"/>
    <property type="evidence" value="ECO:0007669"/>
    <property type="project" value="InterPro"/>
</dbReference>
<comment type="cofactor">
    <cofactor evidence="1 13">
        <name>heme</name>
        <dbReference type="ChEBI" id="CHEBI:30413"/>
    </cofactor>
</comment>
<evidence type="ECO:0000256" key="5">
    <source>
        <dbReference type="ARBA" id="ARBA00022617"/>
    </source>
</evidence>
<evidence type="ECO:0000256" key="7">
    <source>
        <dbReference type="ARBA" id="ARBA00022824"/>
    </source>
</evidence>
<evidence type="ECO:0000313" key="17">
    <source>
        <dbReference type="Proteomes" id="UP001152803"/>
    </source>
</evidence>
<dbReference type="Pfam" id="PF00067">
    <property type="entry name" value="p450"/>
    <property type="match status" value="2"/>
</dbReference>
<comment type="caution">
    <text evidence="16">The sequence shown here is derived from an EMBL/GenBank/DDBJ whole genome shotgun (WGS) entry which is preliminary data.</text>
</comment>
<dbReference type="GO" id="GO:0006805">
    <property type="term" value="P:xenobiotic metabolic process"/>
    <property type="evidence" value="ECO:0007669"/>
    <property type="project" value="TreeGrafter"/>
</dbReference>
<evidence type="ECO:0000256" key="2">
    <source>
        <dbReference type="ARBA" id="ARBA00004174"/>
    </source>
</evidence>
<keyword evidence="8" id="KW-0492">Microsome</keyword>
<keyword evidence="7" id="KW-0256">Endoplasmic reticulum</keyword>
<dbReference type="Gene3D" id="1.10.630.10">
    <property type="entry name" value="Cytochrome P450"/>
    <property type="match status" value="2"/>
</dbReference>
<keyword evidence="9 14" id="KW-0560">Oxidoreductase</keyword>
<dbReference type="PROSITE" id="PS00086">
    <property type="entry name" value="CYTOCHROME_P450"/>
    <property type="match status" value="1"/>
</dbReference>
<dbReference type="PANTHER" id="PTHR24300:SF395">
    <property type="entry name" value="CYTOCHROME P450, FAMILY 2, SUBFAMILY AC, POLYPEPTIDE 7"/>
    <property type="match status" value="1"/>
</dbReference>
<keyword evidence="17" id="KW-1185">Reference proteome</keyword>
<gene>
    <name evidence="16" type="ORF">COCON_G00133450</name>
</gene>
<proteinExistence type="inferred from homology"/>
<evidence type="ECO:0000313" key="16">
    <source>
        <dbReference type="EMBL" id="KAJ8268173.1"/>
    </source>
</evidence>
<evidence type="ECO:0000256" key="8">
    <source>
        <dbReference type="ARBA" id="ARBA00022848"/>
    </source>
</evidence>
<feature type="binding site" description="axial binding residue" evidence="13">
    <location>
        <position position="382"/>
    </location>
    <ligand>
        <name>heme</name>
        <dbReference type="ChEBI" id="CHEBI:30413"/>
    </ligand>
    <ligandPart>
        <name>Fe</name>
        <dbReference type="ChEBI" id="CHEBI:18248"/>
    </ligandPart>
</feature>
<comment type="subcellular location">
    <subcellularLocation>
        <location evidence="3">Endoplasmic reticulum membrane</location>
        <topology evidence="3">Peripheral membrane protein</topology>
    </subcellularLocation>
    <subcellularLocation>
        <location evidence="2">Microsome membrane</location>
        <topology evidence="2">Peripheral membrane protein</topology>
    </subcellularLocation>
</comment>
<evidence type="ECO:0000256" key="9">
    <source>
        <dbReference type="ARBA" id="ARBA00023002"/>
    </source>
</evidence>
<evidence type="ECO:0000256" key="10">
    <source>
        <dbReference type="ARBA" id="ARBA00023004"/>
    </source>
</evidence>
<evidence type="ECO:0000256" key="14">
    <source>
        <dbReference type="RuleBase" id="RU000461"/>
    </source>
</evidence>
<dbReference type="FunFam" id="1.10.630.10:FF:000238">
    <property type="entry name" value="Cytochrome P450 2A6"/>
    <property type="match status" value="2"/>
</dbReference>
<dbReference type="SUPFAM" id="SSF48264">
    <property type="entry name" value="Cytochrome P450"/>
    <property type="match status" value="1"/>
</dbReference>
<dbReference type="InterPro" id="IPR036396">
    <property type="entry name" value="Cyt_P450_sf"/>
</dbReference>
<evidence type="ECO:0000256" key="1">
    <source>
        <dbReference type="ARBA" id="ARBA00001971"/>
    </source>
</evidence>
<dbReference type="PANTHER" id="PTHR24300">
    <property type="entry name" value="CYTOCHROME P450 508A4-RELATED"/>
    <property type="match status" value="1"/>
</dbReference>
<keyword evidence="10 13" id="KW-0408">Iron</keyword>
<organism evidence="16 17">
    <name type="scientific">Conger conger</name>
    <name type="common">Conger eel</name>
    <name type="synonym">Muraena conger</name>
    <dbReference type="NCBI Taxonomy" id="82655"/>
    <lineage>
        <taxon>Eukaryota</taxon>
        <taxon>Metazoa</taxon>
        <taxon>Chordata</taxon>
        <taxon>Craniata</taxon>
        <taxon>Vertebrata</taxon>
        <taxon>Euteleostomi</taxon>
        <taxon>Actinopterygii</taxon>
        <taxon>Neopterygii</taxon>
        <taxon>Teleostei</taxon>
        <taxon>Anguilliformes</taxon>
        <taxon>Congridae</taxon>
        <taxon>Conger</taxon>
    </lineage>
</organism>
<dbReference type="InterPro" id="IPR001128">
    <property type="entry name" value="Cyt_P450"/>
</dbReference>
<comment type="similarity">
    <text evidence="4 14">Belongs to the cytochrome P450 family.</text>
</comment>
<keyword evidence="5 13" id="KW-0349">Heme</keyword>
<reference evidence="16" key="1">
    <citation type="journal article" date="2023" name="Science">
        <title>Genome structures resolve the early diversification of teleost fishes.</title>
        <authorList>
            <person name="Parey E."/>
            <person name="Louis A."/>
            <person name="Montfort J."/>
            <person name="Bouchez O."/>
            <person name="Roques C."/>
            <person name="Iampietro C."/>
            <person name="Lluch J."/>
            <person name="Castinel A."/>
            <person name="Donnadieu C."/>
            <person name="Desvignes T."/>
            <person name="Floi Bucao C."/>
            <person name="Jouanno E."/>
            <person name="Wen M."/>
            <person name="Mejri S."/>
            <person name="Dirks R."/>
            <person name="Jansen H."/>
            <person name="Henkel C."/>
            <person name="Chen W.J."/>
            <person name="Zahm M."/>
            <person name="Cabau C."/>
            <person name="Klopp C."/>
            <person name="Thompson A.W."/>
            <person name="Robinson-Rechavi M."/>
            <person name="Braasch I."/>
            <person name="Lecointre G."/>
            <person name="Bobe J."/>
            <person name="Postlethwait J.H."/>
            <person name="Berthelot C."/>
            <person name="Roest Crollius H."/>
            <person name="Guiguen Y."/>
        </authorList>
    </citation>
    <scope>NUCLEOTIDE SEQUENCE</scope>
    <source>
        <strain evidence="16">Concon-B</strain>
    </source>
</reference>
<feature type="transmembrane region" description="Helical" evidence="15">
    <location>
        <begin position="6"/>
        <end position="23"/>
    </location>
</feature>
<name>A0A9Q1DEF2_CONCO</name>
<dbReference type="EMBL" id="JAFJMO010000009">
    <property type="protein sequence ID" value="KAJ8268173.1"/>
    <property type="molecule type" value="Genomic_DNA"/>
</dbReference>
<protein>
    <recommendedName>
        <fullName evidence="18">Cytochrome P450</fullName>
    </recommendedName>
</protein>
<dbReference type="PRINTS" id="PR00463">
    <property type="entry name" value="EP450I"/>
</dbReference>
<evidence type="ECO:0000256" key="11">
    <source>
        <dbReference type="ARBA" id="ARBA00023033"/>
    </source>
</evidence>
<evidence type="ECO:0000256" key="4">
    <source>
        <dbReference type="ARBA" id="ARBA00010617"/>
    </source>
</evidence>
<dbReference type="GO" id="GO:0016712">
    <property type="term" value="F:oxidoreductase activity, acting on paired donors, with incorporation or reduction of molecular oxygen, reduced flavin or flavoprotein as one donor, and incorporation of one atom of oxygen"/>
    <property type="evidence" value="ECO:0007669"/>
    <property type="project" value="TreeGrafter"/>
</dbReference>
<dbReference type="GO" id="GO:0020037">
    <property type="term" value="F:heme binding"/>
    <property type="evidence" value="ECO:0007669"/>
    <property type="project" value="InterPro"/>
</dbReference>
<keyword evidence="15" id="KW-0812">Transmembrane</keyword>
<accession>A0A9Q1DEF2</accession>
<evidence type="ECO:0000256" key="12">
    <source>
        <dbReference type="ARBA" id="ARBA00023136"/>
    </source>
</evidence>
<keyword evidence="6 13" id="KW-0479">Metal-binding</keyword>
<dbReference type="InterPro" id="IPR017972">
    <property type="entry name" value="Cyt_P450_CS"/>
</dbReference>
<evidence type="ECO:0000256" key="6">
    <source>
        <dbReference type="ARBA" id="ARBA00022723"/>
    </source>
</evidence>
<sequence length="438" mass="50361">MADTFSISFFLLCAAVLSFILLFKSSKKRCSRYKFPPGPKPWPLIGNLNILNMNYPQRTMCKLAEQYGPVFTFHMARKKYIVLTGYDAVKEALVTQAHDFGERGLTPSTKHNFNGKGIVFGVGESWKTMRRFTLSTLRDFGMGRSTIEDRIIDEAQQTLDVFAQYKGRPFNPTIHINSAVSNIICVLVFGQRFQYDDPHFLRLQRLVSENIRLAVSPMTQEHNNPNTYFDEENMERCVSNLFAAGTETTSTTLRWGLLFMMKYPHIQEKVQAEIENVVGRERPPRADDRKRMPYTDAVVHEIQRFGDIVPNNLLHETKVDTTFRGYHIPKGTRVIPLLSSVLYDKTQWQTPHKFNPEHFLDAEGRFVKRDAFMPFSAGQRICVGETLAKMELFLFFTSFLQRFTFQPPPGVRPQDLDISQSPGITYAPIPYELCAISH</sequence>
<dbReference type="GO" id="GO:0005789">
    <property type="term" value="C:endoplasmic reticulum membrane"/>
    <property type="evidence" value="ECO:0007669"/>
    <property type="project" value="UniProtKB-SubCell"/>
</dbReference>
<keyword evidence="12 15" id="KW-0472">Membrane</keyword>
<keyword evidence="15" id="KW-1133">Transmembrane helix</keyword>
<dbReference type="Proteomes" id="UP001152803">
    <property type="component" value="Unassembled WGS sequence"/>
</dbReference>
<dbReference type="InterPro" id="IPR050182">
    <property type="entry name" value="Cytochrome_P450_fam2"/>
</dbReference>
<dbReference type="AlphaFoldDB" id="A0A9Q1DEF2"/>